<dbReference type="Pfam" id="PF07690">
    <property type="entry name" value="MFS_1"/>
    <property type="match status" value="1"/>
</dbReference>
<gene>
    <name evidence="9" type="primary">yttB</name>
    <name evidence="9" type="ORF">BT1A1_2593</name>
</gene>
<feature type="transmembrane region" description="Helical" evidence="7">
    <location>
        <begin position="245"/>
        <end position="265"/>
    </location>
</feature>
<feature type="transmembrane region" description="Helical" evidence="7">
    <location>
        <begin position="361"/>
        <end position="382"/>
    </location>
</feature>
<evidence type="ECO:0000256" key="7">
    <source>
        <dbReference type="SAM" id="Phobius"/>
    </source>
</evidence>
<feature type="transmembrane region" description="Helical" evidence="7">
    <location>
        <begin position="71"/>
        <end position="89"/>
    </location>
</feature>
<feature type="transmembrane region" description="Helical" evidence="7">
    <location>
        <begin position="272"/>
        <end position="293"/>
    </location>
</feature>
<feature type="transmembrane region" description="Helical" evidence="7">
    <location>
        <begin position="332"/>
        <end position="355"/>
    </location>
</feature>
<dbReference type="Proteomes" id="UP000040576">
    <property type="component" value="Unassembled WGS sequence"/>
</dbReference>
<protein>
    <submittedName>
        <fullName evidence="9">Putative MFS-type transporter YttB</fullName>
    </submittedName>
</protein>
<evidence type="ECO:0000259" key="8">
    <source>
        <dbReference type="PROSITE" id="PS50850"/>
    </source>
</evidence>
<organism evidence="9 10">
    <name type="scientific">Caldibacillus thermoamylovorans</name>
    <dbReference type="NCBI Taxonomy" id="35841"/>
    <lineage>
        <taxon>Bacteria</taxon>
        <taxon>Bacillati</taxon>
        <taxon>Bacillota</taxon>
        <taxon>Bacilli</taxon>
        <taxon>Bacillales</taxon>
        <taxon>Bacillaceae</taxon>
        <taxon>Caldibacillus</taxon>
    </lineage>
</organism>
<dbReference type="EMBL" id="CCRF01000072">
    <property type="protein sequence ID" value="CEE02411.1"/>
    <property type="molecule type" value="Genomic_DNA"/>
</dbReference>
<dbReference type="InterPro" id="IPR011701">
    <property type="entry name" value="MFS"/>
</dbReference>
<evidence type="ECO:0000256" key="3">
    <source>
        <dbReference type="ARBA" id="ARBA00022475"/>
    </source>
</evidence>
<keyword evidence="5 7" id="KW-1133">Transmembrane helix</keyword>
<dbReference type="InterPro" id="IPR020846">
    <property type="entry name" value="MFS_dom"/>
</dbReference>
<dbReference type="RefSeq" id="WP_034771879.1">
    <property type="nucleotide sequence ID" value="NZ_CCRF01000072.1"/>
</dbReference>
<evidence type="ECO:0000313" key="10">
    <source>
        <dbReference type="Proteomes" id="UP000040576"/>
    </source>
</evidence>
<feature type="transmembrane region" description="Helical" evidence="7">
    <location>
        <begin position="129"/>
        <end position="151"/>
    </location>
</feature>
<keyword evidence="10" id="KW-1185">Reference proteome</keyword>
<feature type="transmembrane region" description="Helical" evidence="7">
    <location>
        <begin position="37"/>
        <end position="59"/>
    </location>
</feature>
<evidence type="ECO:0000256" key="2">
    <source>
        <dbReference type="ARBA" id="ARBA00022448"/>
    </source>
</evidence>
<feature type="transmembrane region" description="Helical" evidence="7">
    <location>
        <begin position="157"/>
        <end position="177"/>
    </location>
</feature>
<dbReference type="GO" id="GO:0005886">
    <property type="term" value="C:plasma membrane"/>
    <property type="evidence" value="ECO:0007669"/>
    <property type="project" value="UniProtKB-SubCell"/>
</dbReference>
<feature type="transmembrane region" description="Helical" evidence="7">
    <location>
        <begin position="5"/>
        <end position="25"/>
    </location>
</feature>
<dbReference type="Gene3D" id="1.20.1250.20">
    <property type="entry name" value="MFS general substrate transporter like domains"/>
    <property type="match status" value="2"/>
</dbReference>
<feature type="domain" description="Major facilitator superfamily (MFS) profile" evidence="8">
    <location>
        <begin position="4"/>
        <end position="387"/>
    </location>
</feature>
<feature type="transmembrane region" description="Helical" evidence="7">
    <location>
        <begin position="207"/>
        <end position="225"/>
    </location>
</feature>
<evidence type="ECO:0000256" key="4">
    <source>
        <dbReference type="ARBA" id="ARBA00022692"/>
    </source>
</evidence>
<dbReference type="PANTHER" id="PTHR23517:SF10">
    <property type="entry name" value="MAJOR FACILITATOR SUPERFAMILY (MFS) PROFILE DOMAIN-CONTAINING PROTEIN"/>
    <property type="match status" value="1"/>
</dbReference>
<evidence type="ECO:0000256" key="5">
    <source>
        <dbReference type="ARBA" id="ARBA00022989"/>
    </source>
</evidence>
<sequence length="395" mass="43018">MPRPFWFIFIGHLINTTGGSFLWPLNTIYLHDYLGKSLSLAGFVLMLNAAASVIGNLLGGYLFDKIGGFKAIITGAGITLAALIALTFSHGWPSYAILLVLIGLGSGIVNPSIYALAGAAWKDGGRKAFNAMYVAANIGVAIGSAMGGFIASISFDLIFVSNMVLYLIFFIIAFMSYRNISDEAVSGISSIKIQGENVHHYRRNMRALLILSIGYALCWIAYVQWQTTIATYTQEIHISLEQYSLLWTVNGALIVLAQPLLAVFVKKFARSLKIQIIIGTFIFLVSFGVVAVSHHFSGFMSAMIILTCGEMLVWPAIPTIADQLAPKGKEGFYQGIINSAATAGRMVGPILGGILVDHFGMSILIIILFFLYVISMFTTIFYDKGLDKKFQTKVV</sequence>
<feature type="transmembrane region" description="Helical" evidence="7">
    <location>
        <begin position="299"/>
        <end position="320"/>
    </location>
</feature>
<comment type="subcellular location">
    <subcellularLocation>
        <location evidence="1">Cell membrane</location>
        <topology evidence="1">Multi-pass membrane protein</topology>
    </subcellularLocation>
</comment>
<dbReference type="SUPFAM" id="SSF103473">
    <property type="entry name" value="MFS general substrate transporter"/>
    <property type="match status" value="1"/>
</dbReference>
<keyword evidence="6 7" id="KW-0472">Membrane</keyword>
<dbReference type="AlphaFoldDB" id="A0A090IWG3"/>
<dbReference type="GO" id="GO:0022857">
    <property type="term" value="F:transmembrane transporter activity"/>
    <property type="evidence" value="ECO:0007669"/>
    <property type="project" value="InterPro"/>
</dbReference>
<proteinExistence type="predicted"/>
<evidence type="ECO:0000256" key="1">
    <source>
        <dbReference type="ARBA" id="ARBA00004651"/>
    </source>
</evidence>
<dbReference type="PROSITE" id="PS50850">
    <property type="entry name" value="MFS"/>
    <property type="match status" value="1"/>
</dbReference>
<reference evidence="9 10" key="1">
    <citation type="submission" date="2014-07" db="EMBL/GenBank/DDBJ databases">
        <authorList>
            <person name="Wibberg Daniel"/>
        </authorList>
    </citation>
    <scope>NUCLEOTIDE SEQUENCE [LARGE SCALE GENOMIC DNA]</scope>
</reference>
<dbReference type="PANTHER" id="PTHR23517">
    <property type="entry name" value="RESISTANCE PROTEIN MDTM, PUTATIVE-RELATED-RELATED"/>
    <property type="match status" value="1"/>
</dbReference>
<evidence type="ECO:0000313" key="9">
    <source>
        <dbReference type="EMBL" id="CEE02411.1"/>
    </source>
</evidence>
<feature type="transmembrane region" description="Helical" evidence="7">
    <location>
        <begin position="95"/>
        <end position="117"/>
    </location>
</feature>
<dbReference type="InterPro" id="IPR050171">
    <property type="entry name" value="MFS_Transporters"/>
</dbReference>
<keyword evidence="3" id="KW-1003">Cell membrane</keyword>
<name>A0A090IWG3_9BACI</name>
<evidence type="ECO:0000256" key="6">
    <source>
        <dbReference type="ARBA" id="ARBA00023136"/>
    </source>
</evidence>
<accession>A0A090IWG3</accession>
<dbReference type="InterPro" id="IPR036259">
    <property type="entry name" value="MFS_trans_sf"/>
</dbReference>
<keyword evidence="2" id="KW-0813">Transport</keyword>
<keyword evidence="4 7" id="KW-0812">Transmembrane</keyword>
<dbReference type="CDD" id="cd17329">
    <property type="entry name" value="MFS_MdtH_MDR_like"/>
    <property type="match status" value="1"/>
</dbReference>